<dbReference type="InterPro" id="IPR050116">
    <property type="entry name" value="DNA_polymerase-Y"/>
</dbReference>
<dbReference type="CDD" id="cd01700">
    <property type="entry name" value="PolY_Pol_V_umuC"/>
    <property type="match status" value="1"/>
</dbReference>
<keyword evidence="2" id="KW-0741">SOS mutagenesis</keyword>
<dbReference type="AlphaFoldDB" id="A0A917E9N0"/>
<dbReference type="PROSITE" id="PS50173">
    <property type="entry name" value="UMUC"/>
    <property type="match status" value="1"/>
</dbReference>
<dbReference type="SUPFAM" id="SSF56672">
    <property type="entry name" value="DNA/RNA polymerases"/>
    <property type="match status" value="1"/>
</dbReference>
<keyword evidence="3" id="KW-0742">SOS response</keyword>
<dbReference type="SUPFAM" id="SSF100879">
    <property type="entry name" value="Lesion bypass DNA polymerase (Y-family), little finger domain"/>
    <property type="match status" value="1"/>
</dbReference>
<comment type="caution">
    <text evidence="5">The sequence shown here is derived from an EMBL/GenBank/DDBJ whole genome shotgun (WGS) entry which is preliminary data.</text>
</comment>
<keyword evidence="2" id="KW-0227">DNA damage</keyword>
<evidence type="ECO:0000259" key="4">
    <source>
        <dbReference type="PROSITE" id="PS50173"/>
    </source>
</evidence>
<evidence type="ECO:0000256" key="3">
    <source>
        <dbReference type="ARBA" id="ARBA00023236"/>
    </source>
</evidence>
<dbReference type="GO" id="GO:0009432">
    <property type="term" value="P:SOS response"/>
    <property type="evidence" value="ECO:0007669"/>
    <property type="project" value="UniProtKB-KW"/>
</dbReference>
<keyword evidence="6" id="KW-1185">Reference proteome</keyword>
<dbReference type="InterPro" id="IPR043128">
    <property type="entry name" value="Rev_trsase/Diguanyl_cyclase"/>
</dbReference>
<dbReference type="Pfam" id="PF00817">
    <property type="entry name" value="IMS"/>
    <property type="match status" value="1"/>
</dbReference>
<dbReference type="GO" id="GO:0006281">
    <property type="term" value="P:DNA repair"/>
    <property type="evidence" value="ECO:0007669"/>
    <property type="project" value="InterPro"/>
</dbReference>
<dbReference type="Pfam" id="PF13438">
    <property type="entry name" value="DUF4113"/>
    <property type="match status" value="1"/>
</dbReference>
<dbReference type="PANTHER" id="PTHR11076:SF33">
    <property type="entry name" value="DNA POLYMERASE KAPPA"/>
    <property type="match status" value="1"/>
</dbReference>
<name>A0A917E9N0_9FLAO</name>
<evidence type="ECO:0000256" key="1">
    <source>
        <dbReference type="ARBA" id="ARBA00010945"/>
    </source>
</evidence>
<dbReference type="InterPro" id="IPR036775">
    <property type="entry name" value="DNA_pol_Y-fam_lit_finger_sf"/>
</dbReference>
<dbReference type="EMBL" id="BMGL01000010">
    <property type="protein sequence ID" value="GGE17196.1"/>
    <property type="molecule type" value="Genomic_DNA"/>
</dbReference>
<dbReference type="GO" id="GO:0003887">
    <property type="term" value="F:DNA-directed DNA polymerase activity"/>
    <property type="evidence" value="ECO:0007669"/>
    <property type="project" value="UniProtKB-KW"/>
</dbReference>
<dbReference type="Gene3D" id="3.30.70.270">
    <property type="match status" value="1"/>
</dbReference>
<proteinExistence type="inferred from homology"/>
<gene>
    <name evidence="5" type="primary">umuC</name>
    <name evidence="5" type="ORF">GCM10010831_18080</name>
</gene>
<dbReference type="InterPro" id="IPR001126">
    <property type="entry name" value="UmuC"/>
</dbReference>
<evidence type="ECO:0000256" key="2">
    <source>
        <dbReference type="ARBA" id="ARBA00023199"/>
    </source>
</evidence>
<dbReference type="GO" id="GO:0042276">
    <property type="term" value="P:error-prone translesion synthesis"/>
    <property type="evidence" value="ECO:0007669"/>
    <property type="project" value="TreeGrafter"/>
</dbReference>
<protein>
    <submittedName>
        <fullName evidence="5">SOS mutagenesis and repair protein UmuC</fullName>
    </submittedName>
</protein>
<dbReference type="GO" id="GO:0003684">
    <property type="term" value="F:damaged DNA binding"/>
    <property type="evidence" value="ECO:0007669"/>
    <property type="project" value="InterPro"/>
</dbReference>
<dbReference type="Pfam" id="PF11799">
    <property type="entry name" value="IMS_C"/>
    <property type="match status" value="1"/>
</dbReference>
<organism evidence="5 6">
    <name type="scientific">Psychroflexus salis</name>
    <dbReference type="NCBI Taxonomy" id="1526574"/>
    <lineage>
        <taxon>Bacteria</taxon>
        <taxon>Pseudomonadati</taxon>
        <taxon>Bacteroidota</taxon>
        <taxon>Flavobacteriia</taxon>
        <taxon>Flavobacteriales</taxon>
        <taxon>Flavobacteriaceae</taxon>
        <taxon>Psychroflexus</taxon>
    </lineage>
</organism>
<dbReference type="Gene3D" id="3.40.1170.60">
    <property type="match status" value="1"/>
</dbReference>
<evidence type="ECO:0000313" key="6">
    <source>
        <dbReference type="Proteomes" id="UP000599688"/>
    </source>
</evidence>
<evidence type="ECO:0000313" key="5">
    <source>
        <dbReference type="EMBL" id="GGE17196.1"/>
    </source>
</evidence>
<dbReference type="Proteomes" id="UP000599688">
    <property type="component" value="Unassembled WGS sequence"/>
</dbReference>
<dbReference type="InterPro" id="IPR025188">
    <property type="entry name" value="DUF4113"/>
</dbReference>
<dbReference type="PANTHER" id="PTHR11076">
    <property type="entry name" value="DNA REPAIR POLYMERASE UMUC / TRANSFERASE FAMILY MEMBER"/>
    <property type="match status" value="1"/>
</dbReference>
<comment type="similarity">
    <text evidence="1">Belongs to the DNA polymerase type-Y family.</text>
</comment>
<dbReference type="InterPro" id="IPR017961">
    <property type="entry name" value="DNA_pol_Y-fam_little_finger"/>
</dbReference>
<sequence length="421" mass="47948">MFALVDCNNFYASCERVFQPDLNGKPVAILSNNDGCVIARSNEAKALGIPMGAPAFKYQKIFEQHHIHVFSSNYALYGDMSARVMNLLAEFTPDLEIYSIDEAFLQFIGYETYFDLQSLGMQMKYRVEKGTGVPISVGIAPTKALAKLANRIAKKFPEYTQGIYVMQTEKQRIKALKWLKINEVWGIGSQHAIRLQKHNINTAFDFTKLPDDWVRKHMTVVGLRLKKELSGEACLSLEEVANKKAIATTRSFDTQYEDFEYIKERVSSFAIACGEKMRKQKSCCQVLMVFLKTNKFQANAPQYGKSITIKLAYPSNSSIDLVKYAVQGLNQIYAKGFQYKKAGVIAMGLTPANNRQLALFSKENPKHQKLMKHVDALNRRIGNEKIKFACQDLKRTWKMRQERLSKRYTTNLSEIITANCK</sequence>
<feature type="domain" description="UmuC" evidence="4">
    <location>
        <begin position="2"/>
        <end position="188"/>
    </location>
</feature>
<dbReference type="RefSeq" id="WP_188406524.1">
    <property type="nucleotide sequence ID" value="NZ_BMGL01000010.1"/>
</dbReference>
<dbReference type="InterPro" id="IPR043502">
    <property type="entry name" value="DNA/RNA_pol_sf"/>
</dbReference>
<accession>A0A917E9N0</accession>
<reference evidence="5 6" key="1">
    <citation type="journal article" date="2014" name="Int. J. Syst. Evol. Microbiol.">
        <title>Complete genome sequence of Corynebacterium casei LMG S-19264T (=DSM 44701T), isolated from a smear-ripened cheese.</title>
        <authorList>
            <consortium name="US DOE Joint Genome Institute (JGI-PGF)"/>
            <person name="Walter F."/>
            <person name="Albersmeier A."/>
            <person name="Kalinowski J."/>
            <person name="Ruckert C."/>
        </authorList>
    </citation>
    <scope>NUCLEOTIDE SEQUENCE [LARGE SCALE GENOMIC DNA]</scope>
    <source>
        <strain evidence="5 6">CGMCC 1.12925</strain>
    </source>
</reference>